<dbReference type="AlphaFoldDB" id="A0A8H4W418"/>
<dbReference type="EMBL" id="JAAMPI010000321">
    <property type="protein sequence ID" value="KAF4632741.1"/>
    <property type="molecule type" value="Genomic_DNA"/>
</dbReference>
<gene>
    <name evidence="1" type="ORF">G7Y89_g5392</name>
</gene>
<comment type="caution">
    <text evidence="1">The sequence shown here is derived from an EMBL/GenBank/DDBJ whole genome shotgun (WGS) entry which is preliminary data.</text>
</comment>
<sequence>MNTALGTSAVPILISATAPTQTISITSTQSHFITQQSTQTLQPTTTSTTTFISGPTFASPSWCLIENATNDCEVHMIRFYAGYSFQVAFPDPGNTSDQSATGYTSTTIFLGPLHDAQALQSCFDYTQAGGPAMWTFWLVYSVAEAEWTCTSYENAWSDVAYISVPDSDIGRAYLYSAN</sequence>
<accession>A0A8H4W418</accession>
<organism evidence="1 2">
    <name type="scientific">Cudoniella acicularis</name>
    <dbReference type="NCBI Taxonomy" id="354080"/>
    <lineage>
        <taxon>Eukaryota</taxon>
        <taxon>Fungi</taxon>
        <taxon>Dikarya</taxon>
        <taxon>Ascomycota</taxon>
        <taxon>Pezizomycotina</taxon>
        <taxon>Leotiomycetes</taxon>
        <taxon>Helotiales</taxon>
        <taxon>Tricladiaceae</taxon>
        <taxon>Cudoniella</taxon>
    </lineage>
</organism>
<keyword evidence="2" id="KW-1185">Reference proteome</keyword>
<reference evidence="1 2" key="1">
    <citation type="submission" date="2020-03" db="EMBL/GenBank/DDBJ databases">
        <title>Draft Genome Sequence of Cudoniella acicularis.</title>
        <authorList>
            <person name="Buettner E."/>
            <person name="Kellner H."/>
        </authorList>
    </citation>
    <scope>NUCLEOTIDE SEQUENCE [LARGE SCALE GENOMIC DNA]</scope>
    <source>
        <strain evidence="1 2">DSM 108380</strain>
    </source>
</reference>
<proteinExistence type="predicted"/>
<dbReference type="Proteomes" id="UP000566819">
    <property type="component" value="Unassembled WGS sequence"/>
</dbReference>
<evidence type="ECO:0000313" key="2">
    <source>
        <dbReference type="Proteomes" id="UP000566819"/>
    </source>
</evidence>
<evidence type="ECO:0000313" key="1">
    <source>
        <dbReference type="EMBL" id="KAF4632741.1"/>
    </source>
</evidence>
<name>A0A8H4W418_9HELO</name>
<protein>
    <submittedName>
        <fullName evidence="1">Uncharacterized protein</fullName>
    </submittedName>
</protein>